<dbReference type="Gene3D" id="1.10.10.10">
    <property type="entry name" value="Winged helix-like DNA-binding domain superfamily/Winged helix DNA-binding domain"/>
    <property type="match status" value="1"/>
</dbReference>
<dbReference type="CDD" id="cd00090">
    <property type="entry name" value="HTH_ARSR"/>
    <property type="match status" value="1"/>
</dbReference>
<comment type="caution">
    <text evidence="2">The sequence shown here is derived from an EMBL/GenBank/DDBJ whole genome shotgun (WGS) entry which is preliminary data.</text>
</comment>
<dbReference type="Pfam" id="PF12840">
    <property type="entry name" value="HTH_20"/>
    <property type="match status" value="1"/>
</dbReference>
<dbReference type="InterPro" id="IPR001845">
    <property type="entry name" value="HTH_ArsR_DNA-bd_dom"/>
</dbReference>
<evidence type="ECO:0000313" key="3">
    <source>
        <dbReference type="Proteomes" id="UP000292958"/>
    </source>
</evidence>
<dbReference type="GO" id="GO:0003677">
    <property type="term" value="F:DNA binding"/>
    <property type="evidence" value="ECO:0007669"/>
    <property type="project" value="UniProtKB-KW"/>
</dbReference>
<keyword evidence="2" id="KW-0238">DNA-binding</keyword>
<evidence type="ECO:0000259" key="1">
    <source>
        <dbReference type="PROSITE" id="PS50987"/>
    </source>
</evidence>
<dbReference type="SMART" id="SM00418">
    <property type="entry name" value="HTH_ARSR"/>
    <property type="match status" value="1"/>
</dbReference>
<reference evidence="2 3" key="1">
    <citation type="submission" date="2019-02" db="EMBL/GenBank/DDBJ databases">
        <title>Genomic Encyclopedia of Archaeal and Bacterial Type Strains, Phase II (KMG-II): from individual species to whole genera.</title>
        <authorList>
            <person name="Goeker M."/>
        </authorList>
    </citation>
    <scope>NUCLEOTIDE SEQUENCE [LARGE SCALE GENOMIC DNA]</scope>
    <source>
        <strain evidence="2 3">DSM 18101</strain>
    </source>
</reference>
<organism evidence="2 3">
    <name type="scientific">Edaphobacter modestus</name>
    <dbReference type="NCBI Taxonomy" id="388466"/>
    <lineage>
        <taxon>Bacteria</taxon>
        <taxon>Pseudomonadati</taxon>
        <taxon>Acidobacteriota</taxon>
        <taxon>Terriglobia</taxon>
        <taxon>Terriglobales</taxon>
        <taxon>Acidobacteriaceae</taxon>
        <taxon>Edaphobacter</taxon>
    </lineage>
</organism>
<accession>A0A4Q7YZA2</accession>
<dbReference type="InterPro" id="IPR036390">
    <property type="entry name" value="WH_DNA-bd_sf"/>
</dbReference>
<dbReference type="PRINTS" id="PR00778">
    <property type="entry name" value="HTHARSR"/>
</dbReference>
<dbReference type="AlphaFoldDB" id="A0A4Q7YZA2"/>
<dbReference type="EMBL" id="SHKW01000001">
    <property type="protein sequence ID" value="RZU43160.1"/>
    <property type="molecule type" value="Genomic_DNA"/>
</dbReference>
<name>A0A4Q7YZA2_9BACT</name>
<dbReference type="InterPro" id="IPR011991">
    <property type="entry name" value="ArsR-like_HTH"/>
</dbReference>
<dbReference type="Proteomes" id="UP000292958">
    <property type="component" value="Unassembled WGS sequence"/>
</dbReference>
<dbReference type="SUPFAM" id="SSF46785">
    <property type="entry name" value="Winged helix' DNA-binding domain"/>
    <property type="match status" value="1"/>
</dbReference>
<dbReference type="InterPro" id="IPR036388">
    <property type="entry name" value="WH-like_DNA-bd_sf"/>
</dbReference>
<gene>
    <name evidence="2" type="ORF">BDD14_4791</name>
</gene>
<proteinExistence type="predicted"/>
<feature type="domain" description="HTH arsR-type" evidence="1">
    <location>
        <begin position="8"/>
        <end position="99"/>
    </location>
</feature>
<evidence type="ECO:0000313" key="2">
    <source>
        <dbReference type="EMBL" id="RZU43160.1"/>
    </source>
</evidence>
<keyword evidence="3" id="KW-1185">Reference proteome</keyword>
<dbReference type="PROSITE" id="PS50987">
    <property type="entry name" value="HTH_ARSR_2"/>
    <property type="match status" value="1"/>
</dbReference>
<dbReference type="GO" id="GO:0003700">
    <property type="term" value="F:DNA-binding transcription factor activity"/>
    <property type="evidence" value="ECO:0007669"/>
    <property type="project" value="InterPro"/>
</dbReference>
<sequence>MPIFLPREPTRKELSLATVLYALSDEVRLGIVRQLAVGGEQPCGVFEVDRPKSSLSHHFRVLRESGVVATRKDGKTLMNTLRREDLDARFPGLLKAVLR</sequence>
<protein>
    <submittedName>
        <fullName evidence="2">DNA-binding transcriptional ArsR family regulator</fullName>
    </submittedName>
</protein>